<accession>A0A6G0YGI1</accession>
<proteinExistence type="predicted"/>
<gene>
    <name evidence="1" type="ORF">FWK35_00020905</name>
</gene>
<reference evidence="1 2" key="1">
    <citation type="submission" date="2019-08" db="EMBL/GenBank/DDBJ databases">
        <title>Whole genome of Aphis craccivora.</title>
        <authorList>
            <person name="Voronova N.V."/>
            <person name="Shulinski R.S."/>
            <person name="Bandarenka Y.V."/>
            <person name="Zhorov D.G."/>
            <person name="Warner D."/>
        </authorList>
    </citation>
    <scope>NUCLEOTIDE SEQUENCE [LARGE SCALE GENOMIC DNA]</scope>
    <source>
        <strain evidence="1">180601</strain>
        <tissue evidence="1">Whole Body</tissue>
    </source>
</reference>
<dbReference type="AlphaFoldDB" id="A0A6G0YGI1"/>
<protein>
    <submittedName>
        <fullName evidence="1">Uncharacterized protein</fullName>
    </submittedName>
</protein>
<dbReference type="Proteomes" id="UP000478052">
    <property type="component" value="Unassembled WGS sequence"/>
</dbReference>
<evidence type="ECO:0000313" key="1">
    <source>
        <dbReference type="EMBL" id="KAF0755191.1"/>
    </source>
</evidence>
<comment type="caution">
    <text evidence="1">The sequence shown here is derived from an EMBL/GenBank/DDBJ whole genome shotgun (WGS) entry which is preliminary data.</text>
</comment>
<sequence>MCSRNLIYGVLNVNFLVRKSFKTLHYDFEVVFGDSERSDKCIYNDVRFLVSVYSITCRNNASISNFRRGFRCQSEYPWCIIQVKIKHIPTLFKKIVKNNKKVTEKLEFLHETMYSL</sequence>
<name>A0A6G0YGI1_APHCR</name>
<dbReference type="EMBL" id="VUJU01004211">
    <property type="protein sequence ID" value="KAF0755191.1"/>
    <property type="molecule type" value="Genomic_DNA"/>
</dbReference>
<evidence type="ECO:0000313" key="2">
    <source>
        <dbReference type="Proteomes" id="UP000478052"/>
    </source>
</evidence>
<organism evidence="1 2">
    <name type="scientific">Aphis craccivora</name>
    <name type="common">Cowpea aphid</name>
    <dbReference type="NCBI Taxonomy" id="307492"/>
    <lineage>
        <taxon>Eukaryota</taxon>
        <taxon>Metazoa</taxon>
        <taxon>Ecdysozoa</taxon>
        <taxon>Arthropoda</taxon>
        <taxon>Hexapoda</taxon>
        <taxon>Insecta</taxon>
        <taxon>Pterygota</taxon>
        <taxon>Neoptera</taxon>
        <taxon>Paraneoptera</taxon>
        <taxon>Hemiptera</taxon>
        <taxon>Sternorrhyncha</taxon>
        <taxon>Aphidomorpha</taxon>
        <taxon>Aphidoidea</taxon>
        <taxon>Aphididae</taxon>
        <taxon>Aphidini</taxon>
        <taxon>Aphis</taxon>
        <taxon>Aphis</taxon>
    </lineage>
</organism>
<keyword evidence="2" id="KW-1185">Reference proteome</keyword>